<sequence>MKKFRKILSLALVGLMVAGLAACGTKAPTTPTETATFKAGTYDGEADGFHGKIKVKVTVTATAITDIKVEHTETEGLGDKAVEEIVEMVKTNTSLKVDAVTGATYSSKGILEAITAALKAAGADVEKLKAKEIASGETKGDVVKTADVIIIGGGGAGLAAAVSAHQNGAKVIVVEKMSRLGGNTMISGSAYNAADSKRQSAITMTAPEKQTVENIIAGTYEDALVKTWQETLKKEWTEYLASGKTTLFDSPSLHKLQTYLGGDKKGTPELIDVFADNAYPAVEWLESLGMEFKDYVFTVLGGLWNRAHKPVKPLGTGFMETYENYLEKNKADIEVILDTTAKEFIVKDGAVVGVVAEGKNGKVTLNASKGVVLATGGFGANVEMRNKYNTVLWPDLTTVKTTNHTGATGDGIVMAEAVNAKLVGMEYIQLLPMGDPVTGSLSGNIEQGVQNRIFVNKEGERFVDEGARRDVMTKALMEQTDSYMWVIVDKNSYPTGDTKNNFNESIDDLVKAGRAFKADTLEDLAKQIGVDPVAFVKSVETFNKAVDGTAKDEFGRTLFDKKLDTAPFYAGARVPTVHHTMGGVSINANAQVIDANGNVIKGLYAAGEVTGGLHGTNRLGGNALADINVFGKIAGKNAATMK</sequence>
<comment type="cofactor">
    <cofactor evidence="8">
        <name>FAD</name>
        <dbReference type="ChEBI" id="CHEBI:57692"/>
    </cofactor>
    <text evidence="8">Binds 1 FAD per subunit.</text>
</comment>
<dbReference type="InterPro" id="IPR003953">
    <property type="entry name" value="FAD-dep_OxRdtase_2_FAD-bd"/>
</dbReference>
<gene>
    <name evidence="10" type="ORF">J2Z34_000546</name>
</gene>
<dbReference type="Proteomes" id="UP001519271">
    <property type="component" value="Unassembled WGS sequence"/>
</dbReference>
<dbReference type="SUPFAM" id="SSF56425">
    <property type="entry name" value="Succinate dehydrogenase/fumarate reductase flavoprotein, catalytic domain"/>
    <property type="match status" value="1"/>
</dbReference>
<evidence type="ECO:0000256" key="3">
    <source>
        <dbReference type="ARBA" id="ARBA00015872"/>
    </source>
</evidence>
<dbReference type="InterPro" id="IPR010960">
    <property type="entry name" value="Flavocytochrome_c"/>
</dbReference>
<dbReference type="EC" id="1.3.99.33" evidence="2 8"/>
<evidence type="ECO:0000256" key="6">
    <source>
        <dbReference type="ARBA" id="ARBA00023002"/>
    </source>
</evidence>
<dbReference type="InterPro" id="IPR007329">
    <property type="entry name" value="FMN-bd"/>
</dbReference>
<dbReference type="Pfam" id="PF04205">
    <property type="entry name" value="FMN_bind"/>
    <property type="match status" value="1"/>
</dbReference>
<feature type="signal peptide" evidence="8">
    <location>
        <begin position="1"/>
        <end position="21"/>
    </location>
</feature>
<feature type="chain" id="PRO_5045001636" description="Urocanate reductase" evidence="8">
    <location>
        <begin position="22"/>
        <end position="642"/>
    </location>
</feature>
<comment type="cofactor">
    <cofactor evidence="8">
        <name>FMN</name>
        <dbReference type="ChEBI" id="CHEBI:58210"/>
    </cofactor>
    <text evidence="8">Binds 1 or 2 FMN covalently per subunit.</text>
</comment>
<evidence type="ECO:0000256" key="2">
    <source>
        <dbReference type="ARBA" id="ARBA00013137"/>
    </source>
</evidence>
<dbReference type="Pfam" id="PF00890">
    <property type="entry name" value="FAD_binding_2"/>
    <property type="match status" value="2"/>
</dbReference>
<evidence type="ECO:0000256" key="4">
    <source>
        <dbReference type="ARBA" id="ARBA00022630"/>
    </source>
</evidence>
<dbReference type="RefSeq" id="WP_209458320.1">
    <property type="nucleotide sequence ID" value="NZ_JAGGKC010000003.1"/>
</dbReference>
<evidence type="ECO:0000259" key="9">
    <source>
        <dbReference type="SMART" id="SM00900"/>
    </source>
</evidence>
<dbReference type="SMART" id="SM00900">
    <property type="entry name" value="FMN_bind"/>
    <property type="match status" value="1"/>
</dbReference>
<evidence type="ECO:0000313" key="10">
    <source>
        <dbReference type="EMBL" id="MBP1918075.1"/>
    </source>
</evidence>
<comment type="catalytic activity">
    <reaction evidence="7 8">
        <text>dihydrourocanate + A = urocanate + AH2</text>
        <dbReference type="Rhea" id="RHEA:36059"/>
        <dbReference type="ChEBI" id="CHEBI:13193"/>
        <dbReference type="ChEBI" id="CHEBI:17499"/>
        <dbReference type="ChEBI" id="CHEBI:27247"/>
        <dbReference type="ChEBI" id="CHEBI:72991"/>
        <dbReference type="EC" id="1.3.99.33"/>
    </reaction>
</comment>
<keyword evidence="5 8" id="KW-0274">FAD</keyword>
<organism evidence="10 11">
    <name type="scientific">Youngiibacter multivorans</name>
    <dbReference type="NCBI Taxonomy" id="937251"/>
    <lineage>
        <taxon>Bacteria</taxon>
        <taxon>Bacillati</taxon>
        <taxon>Bacillota</taxon>
        <taxon>Clostridia</taxon>
        <taxon>Eubacteriales</taxon>
        <taxon>Clostridiaceae</taxon>
        <taxon>Youngiibacter</taxon>
    </lineage>
</organism>
<dbReference type="Gene3D" id="3.90.700.10">
    <property type="entry name" value="Succinate dehydrogenase/fumarate reductase flavoprotein, catalytic domain"/>
    <property type="match status" value="1"/>
</dbReference>
<proteinExistence type="inferred from homology"/>
<dbReference type="SUPFAM" id="SSF51905">
    <property type="entry name" value="FAD/NAD(P)-binding domain"/>
    <property type="match status" value="1"/>
</dbReference>
<keyword evidence="4 8" id="KW-0285">Flavoprotein</keyword>
<dbReference type="PANTHER" id="PTHR43400:SF7">
    <property type="entry name" value="FAD-DEPENDENT OXIDOREDUCTASE 2 FAD BINDING DOMAIN-CONTAINING PROTEIN"/>
    <property type="match status" value="1"/>
</dbReference>
<keyword evidence="6 8" id="KW-0560">Oxidoreductase</keyword>
<evidence type="ECO:0000256" key="5">
    <source>
        <dbReference type="ARBA" id="ARBA00022827"/>
    </source>
</evidence>
<dbReference type="InterPro" id="IPR050315">
    <property type="entry name" value="FAD-oxidoreductase_2"/>
</dbReference>
<keyword evidence="11" id="KW-1185">Reference proteome</keyword>
<evidence type="ECO:0000256" key="7">
    <source>
        <dbReference type="ARBA" id="ARBA00049922"/>
    </source>
</evidence>
<dbReference type="Gene3D" id="3.90.1010.20">
    <property type="match status" value="1"/>
</dbReference>
<comment type="similarity">
    <text evidence="1 8">Belongs to the FAD-dependent oxidoreductase 2 family. FRD/SDH subfamily.</text>
</comment>
<name>A0ABS4G0J7_9CLOT</name>
<evidence type="ECO:0000256" key="1">
    <source>
        <dbReference type="ARBA" id="ARBA00008040"/>
    </source>
</evidence>
<dbReference type="PANTHER" id="PTHR43400">
    <property type="entry name" value="FUMARATE REDUCTASE"/>
    <property type="match status" value="1"/>
</dbReference>
<comment type="caution">
    <text evidence="10">The sequence shown here is derived from an EMBL/GenBank/DDBJ whole genome shotgun (WGS) entry which is preliminary data.</text>
</comment>
<feature type="domain" description="FMN-binding" evidence="9">
    <location>
        <begin position="48"/>
        <end position="121"/>
    </location>
</feature>
<dbReference type="InterPro" id="IPR036188">
    <property type="entry name" value="FAD/NAD-bd_sf"/>
</dbReference>
<reference evidence="10 11" key="1">
    <citation type="submission" date="2021-03" db="EMBL/GenBank/DDBJ databases">
        <title>Genomic Encyclopedia of Type Strains, Phase IV (KMG-IV): sequencing the most valuable type-strain genomes for metagenomic binning, comparative biology and taxonomic classification.</title>
        <authorList>
            <person name="Goeker M."/>
        </authorList>
    </citation>
    <scope>NUCLEOTIDE SEQUENCE [LARGE SCALE GENOMIC DNA]</scope>
    <source>
        <strain evidence="10 11">DSM 6139</strain>
    </source>
</reference>
<dbReference type="NCBIfam" id="TIGR01813">
    <property type="entry name" value="flavo_cyto_c"/>
    <property type="match status" value="1"/>
</dbReference>
<evidence type="ECO:0000256" key="8">
    <source>
        <dbReference type="RuleBase" id="RU366062"/>
    </source>
</evidence>
<dbReference type="Gene3D" id="3.50.50.60">
    <property type="entry name" value="FAD/NAD(P)-binding domain"/>
    <property type="match status" value="2"/>
</dbReference>
<accession>A0ABS4G0J7</accession>
<evidence type="ECO:0000313" key="11">
    <source>
        <dbReference type="Proteomes" id="UP001519271"/>
    </source>
</evidence>
<dbReference type="EMBL" id="JAGGKC010000003">
    <property type="protein sequence ID" value="MBP1918075.1"/>
    <property type="molecule type" value="Genomic_DNA"/>
</dbReference>
<keyword evidence="8" id="KW-0732">Signal</keyword>
<dbReference type="PROSITE" id="PS51257">
    <property type="entry name" value="PROKAR_LIPOPROTEIN"/>
    <property type="match status" value="1"/>
</dbReference>
<dbReference type="InterPro" id="IPR027477">
    <property type="entry name" value="Succ_DH/fumarate_Rdtase_cat_sf"/>
</dbReference>
<protein>
    <recommendedName>
        <fullName evidence="3 8">Urocanate reductase</fullName>
        <ecNumber evidence="2 8">1.3.99.33</ecNumber>
    </recommendedName>
</protein>